<keyword evidence="2" id="KW-1185">Reference proteome</keyword>
<evidence type="ECO:0000313" key="2">
    <source>
        <dbReference type="Proteomes" id="UP001165960"/>
    </source>
</evidence>
<dbReference type="Proteomes" id="UP001165960">
    <property type="component" value="Unassembled WGS sequence"/>
</dbReference>
<dbReference type="EMBL" id="QTSX02002232">
    <property type="protein sequence ID" value="KAJ9076950.1"/>
    <property type="molecule type" value="Genomic_DNA"/>
</dbReference>
<sequence>MNPPTMLEKTPPAPQEDESIDSLKTQIRSVKQSSLAATRNAVSKLAESEDVAANTLERLGRQSDKINSIDRQLEMADAQADAALEQSKELKKVNGSMFSGFRIRNPFKSRPDPTKIDKLKAAHQAQLEQEESLRAERQAGMGSNLSDQPSPAPSSGSKASLGGPNSQYNFEEDEEGLNMEKEIDSNLDSISSALGRLKNMSLAMTDEIDNQNTRLDKINENASNVETKVAAGRDRLKKIG</sequence>
<comment type="caution">
    <text evidence="1">The sequence shown here is derived from an EMBL/GenBank/DDBJ whole genome shotgun (WGS) entry which is preliminary data.</text>
</comment>
<reference evidence="1" key="1">
    <citation type="submission" date="2022-04" db="EMBL/GenBank/DDBJ databases">
        <title>Genome of the entomopathogenic fungus Entomophthora muscae.</title>
        <authorList>
            <person name="Elya C."/>
            <person name="Lovett B.R."/>
            <person name="Lee E."/>
            <person name="Macias A.M."/>
            <person name="Hajek A.E."/>
            <person name="De Bivort B.L."/>
            <person name="Kasson M.T."/>
            <person name="De Fine Licht H.H."/>
            <person name="Stajich J.E."/>
        </authorList>
    </citation>
    <scope>NUCLEOTIDE SEQUENCE</scope>
    <source>
        <strain evidence="1">Berkeley</strain>
    </source>
</reference>
<evidence type="ECO:0000313" key="1">
    <source>
        <dbReference type="EMBL" id="KAJ9076950.1"/>
    </source>
</evidence>
<proteinExistence type="predicted"/>
<protein>
    <submittedName>
        <fullName evidence="1">Protein transport protein S9 plasma membrane t-SNARE</fullName>
    </submittedName>
</protein>
<accession>A0ACC2TR30</accession>
<gene>
    <name evidence="1" type="primary">SEC9_1</name>
    <name evidence="1" type="ORF">DSO57_1021291</name>
</gene>
<name>A0ACC2TR30_9FUNG</name>
<organism evidence="1 2">
    <name type="scientific">Entomophthora muscae</name>
    <dbReference type="NCBI Taxonomy" id="34485"/>
    <lineage>
        <taxon>Eukaryota</taxon>
        <taxon>Fungi</taxon>
        <taxon>Fungi incertae sedis</taxon>
        <taxon>Zoopagomycota</taxon>
        <taxon>Entomophthoromycotina</taxon>
        <taxon>Entomophthoromycetes</taxon>
        <taxon>Entomophthorales</taxon>
        <taxon>Entomophthoraceae</taxon>
        <taxon>Entomophthora</taxon>
    </lineage>
</organism>